<dbReference type="EMBL" id="BMRJ01000002">
    <property type="protein sequence ID" value="GGR31789.1"/>
    <property type="molecule type" value="Genomic_DNA"/>
</dbReference>
<dbReference type="PANTHER" id="PTHR43462">
    <property type="entry name" value="ALANYL-TRNA EDITING PROTEIN"/>
    <property type="match status" value="1"/>
</dbReference>
<dbReference type="InterPro" id="IPR018163">
    <property type="entry name" value="Thr/Ala-tRNA-synth_IIc_edit"/>
</dbReference>
<reference evidence="3" key="2">
    <citation type="submission" date="2020-09" db="EMBL/GenBank/DDBJ databases">
        <authorList>
            <person name="Sun Q."/>
            <person name="Ohkuma M."/>
        </authorList>
    </citation>
    <scope>NUCLEOTIDE SEQUENCE</scope>
    <source>
        <strain evidence="3">JCM 3346</strain>
    </source>
</reference>
<evidence type="ECO:0000313" key="4">
    <source>
        <dbReference type="Proteomes" id="UP000610303"/>
    </source>
</evidence>
<dbReference type="SUPFAM" id="SSF55186">
    <property type="entry name" value="ThrRS/AlaRS common domain"/>
    <property type="match status" value="1"/>
</dbReference>
<dbReference type="RefSeq" id="WP_189085918.1">
    <property type="nucleotide sequence ID" value="NZ_BMRJ01000002.1"/>
</dbReference>
<organism evidence="3 4">
    <name type="scientific">Agromyces mediolanus</name>
    <name type="common">Corynebacterium mediolanum</name>
    <dbReference type="NCBI Taxonomy" id="41986"/>
    <lineage>
        <taxon>Bacteria</taxon>
        <taxon>Bacillati</taxon>
        <taxon>Actinomycetota</taxon>
        <taxon>Actinomycetes</taxon>
        <taxon>Micrococcales</taxon>
        <taxon>Microbacteriaceae</taxon>
        <taxon>Agromyces</taxon>
    </lineage>
</organism>
<dbReference type="Gene3D" id="3.30.980.10">
    <property type="entry name" value="Threonyl-trna Synthetase, Chain A, domain 2"/>
    <property type="match status" value="1"/>
</dbReference>
<dbReference type="GO" id="GO:0046872">
    <property type="term" value="F:metal ion binding"/>
    <property type="evidence" value="ECO:0007669"/>
    <property type="project" value="UniProtKB-KW"/>
</dbReference>
<comment type="caution">
    <text evidence="3">The sequence shown here is derived from an EMBL/GenBank/DDBJ whole genome shotgun (WGS) entry which is preliminary data.</text>
</comment>
<protein>
    <recommendedName>
        <fullName evidence="5">Metal-dependent hydrolase</fullName>
    </recommendedName>
</protein>
<evidence type="ECO:0000256" key="1">
    <source>
        <dbReference type="ARBA" id="ARBA00022723"/>
    </source>
</evidence>
<dbReference type="GO" id="GO:0002161">
    <property type="term" value="F:aminoacyl-tRNA deacylase activity"/>
    <property type="evidence" value="ECO:0007669"/>
    <property type="project" value="UniProtKB-ARBA"/>
</dbReference>
<keyword evidence="2" id="KW-0862">Zinc</keyword>
<keyword evidence="1" id="KW-0479">Metal-binding</keyword>
<evidence type="ECO:0000256" key="2">
    <source>
        <dbReference type="ARBA" id="ARBA00022833"/>
    </source>
</evidence>
<gene>
    <name evidence="3" type="ORF">GCM10010196_27690</name>
</gene>
<evidence type="ECO:0000313" key="3">
    <source>
        <dbReference type="EMBL" id="GGR31789.1"/>
    </source>
</evidence>
<keyword evidence="4" id="KW-1185">Reference proteome</keyword>
<dbReference type="InterPro" id="IPR051335">
    <property type="entry name" value="Alanyl-tRNA_Editing_Enzymes"/>
</dbReference>
<sequence length="293" mass="30337">MTLPGTPTRVDYPAGALAGTATVLHVAPAADGLVAVVTDATSFHPVDAAWPDQPADRGVLRANGRELPIVDAVVAATEGTELHLGDAVPVRKGTEGWTFLVAHLVDAADAPREGDEVEIAADPELRAALSAGHTACHLASLALNRALAGRWSKEPREDALGAPDFDGTAIQSSRIEANGSVDRYRLNKSLRRAGFDTASLDEASLPALAAEIEATLADWVAADAAVRIEAEGPTLTDRRSWVCELPDGTARIPCGGTHAESTGALGALDVQLELGDDAGTPVLVMATRATPRS</sequence>
<name>A0A918CND8_AGRME</name>
<dbReference type="AlphaFoldDB" id="A0A918CND8"/>
<reference evidence="3" key="1">
    <citation type="journal article" date="2014" name="Int. J. Syst. Evol. Microbiol.">
        <title>Complete genome sequence of Corynebacterium casei LMG S-19264T (=DSM 44701T), isolated from a smear-ripened cheese.</title>
        <authorList>
            <consortium name="US DOE Joint Genome Institute (JGI-PGF)"/>
            <person name="Walter F."/>
            <person name="Albersmeier A."/>
            <person name="Kalinowski J."/>
            <person name="Ruckert C."/>
        </authorList>
    </citation>
    <scope>NUCLEOTIDE SEQUENCE</scope>
    <source>
        <strain evidence="3">JCM 3346</strain>
    </source>
</reference>
<proteinExistence type="predicted"/>
<dbReference type="PANTHER" id="PTHR43462:SF1">
    <property type="entry name" value="ALANYL-TRNA EDITING PROTEIN AARSD1"/>
    <property type="match status" value="1"/>
</dbReference>
<dbReference type="GO" id="GO:0000166">
    <property type="term" value="F:nucleotide binding"/>
    <property type="evidence" value="ECO:0007669"/>
    <property type="project" value="InterPro"/>
</dbReference>
<accession>A0A918CND8</accession>
<dbReference type="Proteomes" id="UP000610303">
    <property type="component" value="Unassembled WGS sequence"/>
</dbReference>
<evidence type="ECO:0008006" key="5">
    <source>
        <dbReference type="Google" id="ProtNLM"/>
    </source>
</evidence>